<evidence type="ECO:0000313" key="2">
    <source>
        <dbReference type="EMBL" id="GAA0855312.1"/>
    </source>
</evidence>
<accession>A0ABP3WQU8</accession>
<evidence type="ECO:0000256" key="1">
    <source>
        <dbReference type="SAM" id="MobiDB-lite"/>
    </source>
</evidence>
<dbReference type="EMBL" id="BAAAFD010000003">
    <property type="protein sequence ID" value="GAA0855312.1"/>
    <property type="molecule type" value="Genomic_DNA"/>
</dbReference>
<dbReference type="PROSITE" id="PS51257">
    <property type="entry name" value="PROKAR_LIPOPROTEIN"/>
    <property type="match status" value="1"/>
</dbReference>
<dbReference type="InterPro" id="IPR019198">
    <property type="entry name" value="Beta_propeller_containing"/>
</dbReference>
<proteinExistence type="predicted"/>
<feature type="compositionally biased region" description="Polar residues" evidence="1">
    <location>
        <begin position="76"/>
        <end position="97"/>
    </location>
</feature>
<organism evidence="2 3">
    <name type="scientific">Aliiglaciecola litoralis</name>
    <dbReference type="NCBI Taxonomy" id="582857"/>
    <lineage>
        <taxon>Bacteria</taxon>
        <taxon>Pseudomonadati</taxon>
        <taxon>Pseudomonadota</taxon>
        <taxon>Gammaproteobacteria</taxon>
        <taxon>Alteromonadales</taxon>
        <taxon>Alteromonadaceae</taxon>
        <taxon>Aliiglaciecola</taxon>
    </lineage>
</organism>
<protein>
    <submittedName>
        <fullName evidence="2">Beta-propeller domain-containing protein</fullName>
    </submittedName>
</protein>
<dbReference type="RefSeq" id="WP_343858037.1">
    <property type="nucleotide sequence ID" value="NZ_BAAAFD010000003.1"/>
</dbReference>
<reference evidence="3" key="1">
    <citation type="journal article" date="2019" name="Int. J. Syst. Evol. Microbiol.">
        <title>The Global Catalogue of Microorganisms (GCM) 10K type strain sequencing project: providing services to taxonomists for standard genome sequencing and annotation.</title>
        <authorList>
            <consortium name="The Broad Institute Genomics Platform"/>
            <consortium name="The Broad Institute Genome Sequencing Center for Infectious Disease"/>
            <person name="Wu L."/>
            <person name="Ma J."/>
        </authorList>
    </citation>
    <scope>NUCLEOTIDE SEQUENCE [LARGE SCALE GENOMIC DNA]</scope>
    <source>
        <strain evidence="3">JCM 15896</strain>
    </source>
</reference>
<dbReference type="Pfam" id="PF09826">
    <property type="entry name" value="Beta_propel"/>
    <property type="match status" value="1"/>
</dbReference>
<feature type="region of interest" description="Disordered" evidence="1">
    <location>
        <begin position="74"/>
        <end position="97"/>
    </location>
</feature>
<sequence length="663" mass="73228">MDFQIKLSYPLLIASSIMLSACDSPKVAIDPIEEQKTVPQVNQAKNIPGPLEQGKAAGFIRNGIYAATLANPAPETPTTVEAGPTTSFGSGFSKTNTIEQGVDEDDRVKYDGNTLFIAAYPIWLEGEFEEPKVRVLTRNDDFSLTEQQSIEFDSEFDNIQGLYLHDNRLAVIGSDSPVYTLDATGFAPWIPHEPDLTVRFYDVQSTSDIQTISSITIDGTLLSTRRIDDSLYIVSSYVPYIAQLNVGNLTDQQKIDNYQTIQNASSAAIMPKLYEDGQASTMNDINQCYAPAAATSKDGHAQLITITRINLIDPTDRQSTCLSLYADIMYMSQQNLYVGASDGVQNTTFHKVELTDLSYQASGSISGILGTSNAALLKMDEKDDFLRVVSTRYTDSVPTHHLHVLQQQGQSLTEVATLPNEDQPEPIGKPNEEIYAVRFIDDKAYVVTFERLDPFYVIDLTDNTQPFIAGSLELPGFSSYLHPLKNDLVLGIGQEVNVSDVPDSGELVVLPVITSGMKASLFDVRDPANPVELGSVFAPDAYTPVEWDYKALSVLEHEGTYRFAFPIENWNATVDTGEGQASQEQTQNILVPLNSLMLLETDTLIANPVLQWKGNVDASNNAQHYIYSGEDRSIIHGDSIYYIHGNQVWLSHWLNPENLQGPF</sequence>
<keyword evidence="3" id="KW-1185">Reference proteome</keyword>
<dbReference type="Proteomes" id="UP001500359">
    <property type="component" value="Unassembled WGS sequence"/>
</dbReference>
<gene>
    <name evidence="2" type="ORF">GCM10009114_13940</name>
</gene>
<evidence type="ECO:0000313" key="3">
    <source>
        <dbReference type="Proteomes" id="UP001500359"/>
    </source>
</evidence>
<comment type="caution">
    <text evidence="2">The sequence shown here is derived from an EMBL/GenBank/DDBJ whole genome shotgun (WGS) entry which is preliminary data.</text>
</comment>
<name>A0ABP3WQU8_9ALTE</name>